<dbReference type="EMBL" id="JAGEMK010000006">
    <property type="protein sequence ID" value="MBO1752470.1"/>
    <property type="molecule type" value="Genomic_DNA"/>
</dbReference>
<keyword evidence="3" id="KW-0520">NAD</keyword>
<evidence type="ECO:0000256" key="3">
    <source>
        <dbReference type="ARBA" id="ARBA00023027"/>
    </source>
</evidence>
<evidence type="ECO:0000256" key="2">
    <source>
        <dbReference type="ARBA" id="ARBA00023002"/>
    </source>
</evidence>
<dbReference type="InterPro" id="IPR002204">
    <property type="entry name" value="3-OH-isobutyrate_DH-rel_CS"/>
</dbReference>
<dbReference type="GO" id="GO:0016054">
    <property type="term" value="P:organic acid catabolic process"/>
    <property type="evidence" value="ECO:0007669"/>
    <property type="project" value="UniProtKB-ARBA"/>
</dbReference>
<dbReference type="Gene3D" id="1.10.1040.10">
    <property type="entry name" value="N-(1-d-carboxylethyl)-l-norvaline Dehydrogenase, domain 2"/>
    <property type="match status" value="1"/>
</dbReference>
<evidence type="ECO:0000256" key="1">
    <source>
        <dbReference type="ARBA" id="ARBA00009080"/>
    </source>
</evidence>
<evidence type="ECO:0000313" key="8">
    <source>
        <dbReference type="Proteomes" id="UP000664209"/>
    </source>
</evidence>
<keyword evidence="8" id="KW-1185">Reference proteome</keyword>
<dbReference type="Pfam" id="PF14833">
    <property type="entry name" value="NAD_binding_11"/>
    <property type="match status" value="1"/>
</dbReference>
<evidence type="ECO:0000259" key="6">
    <source>
        <dbReference type="Pfam" id="PF14833"/>
    </source>
</evidence>
<comment type="similarity">
    <text evidence="1">Belongs to the HIBADH-related family.</text>
</comment>
<dbReference type="InterPro" id="IPR013328">
    <property type="entry name" value="6PGD_dom2"/>
</dbReference>
<dbReference type="PANTHER" id="PTHR43060">
    <property type="entry name" value="3-HYDROXYISOBUTYRATE DEHYDROGENASE-LIKE 1, MITOCHONDRIAL-RELATED"/>
    <property type="match status" value="1"/>
</dbReference>
<sequence>MSSTLPQIGFIGLGVMGAPMARHLLTAGFPLHVTARRPASAEPLLEAGATWHGTPRELAAVTDVVVLMVPDLPDVEALLDGPDGLVAGVVRPLLVVVSSTVSADGLRRLDARLRTETGELARLVDAPVSGGEEGAQAGTLSIMVGGAEEDVALALPVLAAAGTPVPLGPLGAGQVAKACNQMIVAATVLALGEASVLAERAGIDVGAMLDLLGGGYAGSRLLEVKKHRFATHDHSPSGPARFMVKDLGFAVDELRRTGTASPQTDVVRQVFTDLTAAGLGDQDTAVVQAYLEGLERGD</sequence>
<dbReference type="InterPro" id="IPR006115">
    <property type="entry name" value="6PGDH_NADP-bd"/>
</dbReference>
<name>A0A939RVJ7_9CELL</name>
<organism evidence="7 8">
    <name type="scientific">Actinotalea soli</name>
    <dbReference type="NCBI Taxonomy" id="2819234"/>
    <lineage>
        <taxon>Bacteria</taxon>
        <taxon>Bacillati</taxon>
        <taxon>Actinomycetota</taxon>
        <taxon>Actinomycetes</taxon>
        <taxon>Micrococcales</taxon>
        <taxon>Cellulomonadaceae</taxon>
        <taxon>Actinotalea</taxon>
    </lineage>
</organism>
<dbReference type="InterPro" id="IPR036291">
    <property type="entry name" value="NAD(P)-bd_dom_sf"/>
</dbReference>
<feature type="domain" description="3-hydroxyisobutyrate dehydrogenase-like NAD-binding" evidence="6">
    <location>
        <begin position="171"/>
        <end position="289"/>
    </location>
</feature>
<dbReference type="InterPro" id="IPR029154">
    <property type="entry name" value="HIBADH-like_NADP-bd"/>
</dbReference>
<dbReference type="SUPFAM" id="SSF48179">
    <property type="entry name" value="6-phosphogluconate dehydrogenase C-terminal domain-like"/>
    <property type="match status" value="1"/>
</dbReference>
<dbReference type="Pfam" id="PF03446">
    <property type="entry name" value="NAD_binding_2"/>
    <property type="match status" value="1"/>
</dbReference>
<proteinExistence type="inferred from homology"/>
<dbReference type="InterPro" id="IPR015815">
    <property type="entry name" value="HIBADH-related"/>
</dbReference>
<evidence type="ECO:0000313" key="7">
    <source>
        <dbReference type="EMBL" id="MBO1752470.1"/>
    </source>
</evidence>
<dbReference type="GO" id="GO:0016491">
    <property type="term" value="F:oxidoreductase activity"/>
    <property type="evidence" value="ECO:0007669"/>
    <property type="project" value="UniProtKB-KW"/>
</dbReference>
<reference evidence="7" key="1">
    <citation type="submission" date="2021-03" db="EMBL/GenBank/DDBJ databases">
        <title>Actinotalea soli sp. nov., isolated from soil.</title>
        <authorList>
            <person name="Ping W."/>
            <person name="Zhang J."/>
        </authorList>
    </citation>
    <scope>NUCLEOTIDE SEQUENCE</scope>
    <source>
        <strain evidence="7">BY-33</strain>
    </source>
</reference>
<comment type="caution">
    <text evidence="7">The sequence shown here is derived from an EMBL/GenBank/DDBJ whole genome shotgun (WGS) entry which is preliminary data.</text>
</comment>
<evidence type="ECO:0000259" key="5">
    <source>
        <dbReference type="Pfam" id="PF03446"/>
    </source>
</evidence>
<dbReference type="GO" id="GO:0050661">
    <property type="term" value="F:NADP binding"/>
    <property type="evidence" value="ECO:0007669"/>
    <property type="project" value="InterPro"/>
</dbReference>
<accession>A0A939RVJ7</accession>
<dbReference type="Proteomes" id="UP000664209">
    <property type="component" value="Unassembled WGS sequence"/>
</dbReference>
<dbReference type="SUPFAM" id="SSF51735">
    <property type="entry name" value="NAD(P)-binding Rossmann-fold domains"/>
    <property type="match status" value="1"/>
</dbReference>
<evidence type="ECO:0000256" key="4">
    <source>
        <dbReference type="PIRSR" id="PIRSR000103-1"/>
    </source>
</evidence>
<dbReference type="PIRSF" id="PIRSF000103">
    <property type="entry name" value="HIBADH"/>
    <property type="match status" value="1"/>
</dbReference>
<dbReference type="AlphaFoldDB" id="A0A939RVJ7"/>
<dbReference type="GO" id="GO:0051287">
    <property type="term" value="F:NAD binding"/>
    <property type="evidence" value="ECO:0007669"/>
    <property type="project" value="InterPro"/>
</dbReference>
<feature type="domain" description="6-phosphogluconate dehydrogenase NADP-binding" evidence="5">
    <location>
        <begin position="7"/>
        <end position="163"/>
    </location>
</feature>
<dbReference type="PROSITE" id="PS00895">
    <property type="entry name" value="3_HYDROXYISOBUT_DH"/>
    <property type="match status" value="1"/>
</dbReference>
<feature type="active site" evidence="4">
    <location>
        <position position="177"/>
    </location>
</feature>
<dbReference type="InterPro" id="IPR008927">
    <property type="entry name" value="6-PGluconate_DH-like_C_sf"/>
</dbReference>
<dbReference type="Gene3D" id="3.40.50.720">
    <property type="entry name" value="NAD(P)-binding Rossmann-like Domain"/>
    <property type="match status" value="1"/>
</dbReference>
<gene>
    <name evidence="7" type="ORF">J4G33_11725</name>
</gene>
<keyword evidence="2" id="KW-0560">Oxidoreductase</keyword>
<protein>
    <submittedName>
        <fullName evidence="7">NAD(P)-dependent oxidoreductase</fullName>
    </submittedName>
</protein>
<dbReference type="PANTHER" id="PTHR43060:SF15">
    <property type="entry name" value="3-HYDROXYISOBUTYRATE DEHYDROGENASE-LIKE 1, MITOCHONDRIAL-RELATED"/>
    <property type="match status" value="1"/>
</dbReference>
<dbReference type="RefSeq" id="WP_208056161.1">
    <property type="nucleotide sequence ID" value="NZ_JAGEMK010000006.1"/>
</dbReference>